<dbReference type="PIRSF" id="PIRSF000615">
    <property type="entry name" value="TyrPK_CSF1-R"/>
    <property type="match status" value="1"/>
</dbReference>
<keyword evidence="7" id="KW-0472">Membrane</keyword>
<dbReference type="Gene3D" id="1.10.510.10">
    <property type="entry name" value="Transferase(Phosphotransferase) domain 1"/>
    <property type="match status" value="1"/>
</dbReference>
<dbReference type="SMART" id="SM00219">
    <property type="entry name" value="TyrKc"/>
    <property type="match status" value="1"/>
</dbReference>
<keyword evidence="8" id="KW-0829">Tyrosine-protein kinase</keyword>
<evidence type="ECO:0000256" key="1">
    <source>
        <dbReference type="ARBA" id="ARBA00004308"/>
    </source>
</evidence>
<dbReference type="GO" id="GO:0012505">
    <property type="term" value="C:endomembrane system"/>
    <property type="evidence" value="ECO:0007669"/>
    <property type="project" value="UniProtKB-SubCell"/>
</dbReference>
<accession>A0A914PNV4</accession>
<dbReference type="GO" id="GO:0048680">
    <property type="term" value="P:positive regulation of axon regeneration"/>
    <property type="evidence" value="ECO:0007669"/>
    <property type="project" value="UniProtKB-ARBA"/>
</dbReference>
<protein>
    <recommendedName>
        <fullName evidence="2">receptor protein-tyrosine kinase</fullName>
        <ecNumber evidence="2">2.7.10.1</ecNumber>
    </recommendedName>
</protein>
<keyword evidence="12" id="KW-0460">Magnesium</keyword>
<evidence type="ECO:0000256" key="4">
    <source>
        <dbReference type="ARBA" id="ARBA00022741"/>
    </source>
</evidence>
<dbReference type="InterPro" id="IPR011009">
    <property type="entry name" value="Kinase-like_dom_sf"/>
</dbReference>
<feature type="binding site" evidence="12">
    <location>
        <position position="130"/>
    </location>
    <ligand>
        <name>Mg(2+)</name>
        <dbReference type="ChEBI" id="CHEBI:18420"/>
    </ligand>
</feature>
<evidence type="ECO:0000256" key="11">
    <source>
        <dbReference type="PIRSR" id="PIRSR000615-2"/>
    </source>
</evidence>
<dbReference type="SUPFAM" id="SSF56112">
    <property type="entry name" value="Protein kinase-like (PK-like)"/>
    <property type="match status" value="1"/>
</dbReference>
<organism evidence="14 15">
    <name type="scientific">Panagrolaimus davidi</name>
    <dbReference type="NCBI Taxonomy" id="227884"/>
    <lineage>
        <taxon>Eukaryota</taxon>
        <taxon>Metazoa</taxon>
        <taxon>Ecdysozoa</taxon>
        <taxon>Nematoda</taxon>
        <taxon>Chromadorea</taxon>
        <taxon>Rhabditida</taxon>
        <taxon>Tylenchina</taxon>
        <taxon>Panagrolaimomorpha</taxon>
        <taxon>Panagrolaimoidea</taxon>
        <taxon>Panagrolaimidae</taxon>
        <taxon>Panagrolaimus</taxon>
    </lineage>
</organism>
<evidence type="ECO:0000256" key="2">
    <source>
        <dbReference type="ARBA" id="ARBA00011902"/>
    </source>
</evidence>
<evidence type="ECO:0000256" key="12">
    <source>
        <dbReference type="PIRSR" id="PIRSR000615-3"/>
    </source>
</evidence>
<dbReference type="GO" id="GO:0007169">
    <property type="term" value="P:cell surface receptor protein tyrosine kinase signaling pathway"/>
    <property type="evidence" value="ECO:0007669"/>
    <property type="project" value="TreeGrafter"/>
</dbReference>
<dbReference type="PANTHER" id="PTHR24416">
    <property type="entry name" value="TYROSINE-PROTEIN KINASE RECEPTOR"/>
    <property type="match status" value="1"/>
</dbReference>
<sequence length="299" mass="34504">MYVISITGVSSDVHHGTYKKDLTKPETIQIAIKSLKLSYNKAETLKEIKLLNSCKHSNIVTFIGWMESSESHPICIITEFMASGDLATYLSKPDNLLLLSTTFSYIFQVLDAMIYLSHKHILHRDLAARNCLLNENYKILKINDFGLSREMDMNYEYISEENPRLPFRWLPLEALLPTSSQYKIFTFKGDIWSFGILIWEIFERGTNLYNGLNLPDLISFLQKGQRLSCPKQCPIELYTIMLECWDENPENRPIFDVLQNVIKEVYGQIEPDKLDIPVKLDDSLDEGYESPSQSILQIS</sequence>
<dbReference type="InterPro" id="IPR000719">
    <property type="entry name" value="Prot_kinase_dom"/>
</dbReference>
<evidence type="ECO:0000313" key="15">
    <source>
        <dbReference type="WBParaSite" id="PDA_v2.g20209.t1"/>
    </source>
</evidence>
<dbReference type="EC" id="2.7.10.1" evidence="2"/>
<dbReference type="WBParaSite" id="PDA_v2.g20209.t1">
    <property type="protein sequence ID" value="PDA_v2.g20209.t1"/>
    <property type="gene ID" value="PDA_v2.g20209"/>
</dbReference>
<dbReference type="Pfam" id="PF07714">
    <property type="entry name" value="PK_Tyr_Ser-Thr"/>
    <property type="match status" value="1"/>
</dbReference>
<comment type="catalytic activity">
    <reaction evidence="9">
        <text>L-tyrosyl-[protein] + ATP = O-phospho-L-tyrosyl-[protein] + ADP + H(+)</text>
        <dbReference type="Rhea" id="RHEA:10596"/>
        <dbReference type="Rhea" id="RHEA-COMP:10136"/>
        <dbReference type="Rhea" id="RHEA-COMP:20101"/>
        <dbReference type="ChEBI" id="CHEBI:15378"/>
        <dbReference type="ChEBI" id="CHEBI:30616"/>
        <dbReference type="ChEBI" id="CHEBI:46858"/>
        <dbReference type="ChEBI" id="CHEBI:61978"/>
        <dbReference type="ChEBI" id="CHEBI:456216"/>
        <dbReference type="EC" id="2.7.10.1"/>
    </reaction>
</comment>
<evidence type="ECO:0000256" key="9">
    <source>
        <dbReference type="ARBA" id="ARBA00051243"/>
    </source>
</evidence>
<comment type="subcellular location">
    <subcellularLocation>
        <location evidence="1">Endomembrane system</location>
    </subcellularLocation>
</comment>
<evidence type="ECO:0000256" key="7">
    <source>
        <dbReference type="ARBA" id="ARBA00023136"/>
    </source>
</evidence>
<reference evidence="15" key="1">
    <citation type="submission" date="2022-11" db="UniProtKB">
        <authorList>
            <consortium name="WormBaseParasite"/>
        </authorList>
    </citation>
    <scope>IDENTIFICATION</scope>
</reference>
<keyword evidence="14" id="KW-1185">Reference proteome</keyword>
<evidence type="ECO:0000256" key="6">
    <source>
        <dbReference type="ARBA" id="ARBA00022840"/>
    </source>
</evidence>
<dbReference type="CDD" id="cd00192">
    <property type="entry name" value="PTKc"/>
    <property type="match status" value="1"/>
</dbReference>
<keyword evidence="12" id="KW-0479">Metal-binding</keyword>
<keyword evidence="3" id="KW-0808">Transferase</keyword>
<dbReference type="PANTHER" id="PTHR24416:SF611">
    <property type="entry name" value="TYROSINE-PROTEIN KINASE TRANSMEMBRANE RECEPTOR ROR"/>
    <property type="match status" value="1"/>
</dbReference>
<dbReference type="PRINTS" id="PR00109">
    <property type="entry name" value="TYRKINASE"/>
</dbReference>
<dbReference type="PROSITE" id="PS00109">
    <property type="entry name" value="PROTEIN_KINASE_TYR"/>
    <property type="match status" value="1"/>
</dbReference>
<dbReference type="InterPro" id="IPR050122">
    <property type="entry name" value="RTK"/>
</dbReference>
<dbReference type="Proteomes" id="UP000887578">
    <property type="component" value="Unplaced"/>
</dbReference>
<dbReference type="GO" id="GO:0005886">
    <property type="term" value="C:plasma membrane"/>
    <property type="evidence" value="ECO:0007669"/>
    <property type="project" value="TreeGrafter"/>
</dbReference>
<feature type="binding site" evidence="11">
    <location>
        <position position="129"/>
    </location>
    <ligand>
        <name>ATP</name>
        <dbReference type="ChEBI" id="CHEBI:30616"/>
    </ligand>
</feature>
<dbReference type="FunFam" id="1.10.510.10:FF:001512">
    <property type="entry name" value="Receptor tyrosine-protein kinase erbB-2"/>
    <property type="match status" value="1"/>
</dbReference>
<feature type="binding site" evidence="12">
    <location>
        <position position="144"/>
    </location>
    <ligand>
        <name>Mg(2+)</name>
        <dbReference type="ChEBI" id="CHEBI:18420"/>
    </ligand>
</feature>
<keyword evidence="5" id="KW-0418">Kinase</keyword>
<dbReference type="GO" id="GO:0061564">
    <property type="term" value="P:axon development"/>
    <property type="evidence" value="ECO:0007669"/>
    <property type="project" value="UniProtKB-ARBA"/>
</dbReference>
<proteinExistence type="predicted"/>
<dbReference type="InterPro" id="IPR020635">
    <property type="entry name" value="Tyr_kinase_cat_dom"/>
</dbReference>
<dbReference type="GO" id="GO:0005524">
    <property type="term" value="F:ATP binding"/>
    <property type="evidence" value="ECO:0007669"/>
    <property type="project" value="UniProtKB-KW"/>
</dbReference>
<dbReference type="InterPro" id="IPR001245">
    <property type="entry name" value="Ser-Thr/Tyr_kinase_cat_dom"/>
</dbReference>
<dbReference type="GO" id="GO:0004714">
    <property type="term" value="F:transmembrane receptor protein tyrosine kinase activity"/>
    <property type="evidence" value="ECO:0007669"/>
    <property type="project" value="UniProtKB-EC"/>
</dbReference>
<dbReference type="GO" id="GO:0043235">
    <property type="term" value="C:receptor complex"/>
    <property type="evidence" value="ECO:0007669"/>
    <property type="project" value="TreeGrafter"/>
</dbReference>
<evidence type="ECO:0000256" key="8">
    <source>
        <dbReference type="ARBA" id="ARBA00023137"/>
    </source>
</evidence>
<feature type="domain" description="Protein kinase" evidence="13">
    <location>
        <begin position="1"/>
        <end position="266"/>
    </location>
</feature>
<feature type="active site" description="Proton acceptor" evidence="10">
    <location>
        <position position="125"/>
    </location>
</feature>
<dbReference type="AlphaFoldDB" id="A0A914PNV4"/>
<evidence type="ECO:0000259" key="13">
    <source>
        <dbReference type="PROSITE" id="PS50011"/>
    </source>
</evidence>
<dbReference type="PROSITE" id="PS50011">
    <property type="entry name" value="PROTEIN_KINASE_DOM"/>
    <property type="match status" value="1"/>
</dbReference>
<dbReference type="InterPro" id="IPR008266">
    <property type="entry name" value="Tyr_kinase_AS"/>
</dbReference>
<evidence type="ECO:0000256" key="3">
    <source>
        <dbReference type="ARBA" id="ARBA00022679"/>
    </source>
</evidence>
<evidence type="ECO:0000313" key="14">
    <source>
        <dbReference type="Proteomes" id="UP000887578"/>
    </source>
</evidence>
<keyword evidence="4 11" id="KW-0547">Nucleotide-binding</keyword>
<evidence type="ECO:0000256" key="5">
    <source>
        <dbReference type="ARBA" id="ARBA00022777"/>
    </source>
</evidence>
<dbReference type="GO" id="GO:0046872">
    <property type="term" value="F:metal ion binding"/>
    <property type="evidence" value="ECO:0007669"/>
    <property type="project" value="UniProtKB-KW"/>
</dbReference>
<keyword evidence="6 11" id="KW-0067">ATP-binding</keyword>
<name>A0A914PNV4_9BILA</name>
<evidence type="ECO:0000256" key="10">
    <source>
        <dbReference type="PIRSR" id="PIRSR000615-1"/>
    </source>
</evidence>